<evidence type="ECO:0000313" key="2">
    <source>
        <dbReference type="Proteomes" id="UP001055072"/>
    </source>
</evidence>
<sequence length="188" mass="21109">MGLVEIDWHSQHDIRRDGSIRPYNQKYSTIHGWVTKLRGTLSDNEKVRRAGIHEMKAAKAVRKWKKNRAAERRKRKGSSSTGGGGGILSLFGLGSKKRSSSQAVLVRDSSRRSNNKSSNTDVTLYVSHGSKPRRGHSTSSKVSTQSRTTRSSANRPAPQRRHTEAPRRQASTKDSRPTRHTTRRSTRP</sequence>
<proteinExistence type="predicted"/>
<protein>
    <submittedName>
        <fullName evidence="1">Uncharacterized protein</fullName>
    </submittedName>
</protein>
<gene>
    <name evidence="1" type="ORF">BDY19DRAFT_126093</name>
</gene>
<comment type="caution">
    <text evidence="1">The sequence shown here is derived from an EMBL/GenBank/DDBJ whole genome shotgun (WGS) entry which is preliminary data.</text>
</comment>
<reference evidence="1" key="1">
    <citation type="journal article" date="2021" name="Environ. Microbiol.">
        <title>Gene family expansions and transcriptome signatures uncover fungal adaptations to wood decay.</title>
        <authorList>
            <person name="Hage H."/>
            <person name="Miyauchi S."/>
            <person name="Viragh M."/>
            <person name="Drula E."/>
            <person name="Min B."/>
            <person name="Chaduli D."/>
            <person name="Navarro D."/>
            <person name="Favel A."/>
            <person name="Norest M."/>
            <person name="Lesage-Meessen L."/>
            <person name="Balint B."/>
            <person name="Merenyi Z."/>
            <person name="de Eugenio L."/>
            <person name="Morin E."/>
            <person name="Martinez A.T."/>
            <person name="Baldrian P."/>
            <person name="Stursova M."/>
            <person name="Martinez M.J."/>
            <person name="Novotny C."/>
            <person name="Magnuson J.K."/>
            <person name="Spatafora J.W."/>
            <person name="Maurice S."/>
            <person name="Pangilinan J."/>
            <person name="Andreopoulos W."/>
            <person name="LaButti K."/>
            <person name="Hundley H."/>
            <person name="Na H."/>
            <person name="Kuo A."/>
            <person name="Barry K."/>
            <person name="Lipzen A."/>
            <person name="Henrissat B."/>
            <person name="Riley R."/>
            <person name="Ahrendt S."/>
            <person name="Nagy L.G."/>
            <person name="Grigoriev I.V."/>
            <person name="Martin F."/>
            <person name="Rosso M.N."/>
        </authorList>
    </citation>
    <scope>NUCLEOTIDE SEQUENCE</scope>
    <source>
        <strain evidence="1">CBS 384.51</strain>
    </source>
</reference>
<name>A0ACB8U4P6_9APHY</name>
<keyword evidence="2" id="KW-1185">Reference proteome</keyword>
<accession>A0ACB8U4P6</accession>
<evidence type="ECO:0000313" key="1">
    <source>
        <dbReference type="EMBL" id="KAI0089129.1"/>
    </source>
</evidence>
<dbReference type="EMBL" id="MU274911">
    <property type="protein sequence ID" value="KAI0089129.1"/>
    <property type="molecule type" value="Genomic_DNA"/>
</dbReference>
<organism evidence="1 2">
    <name type="scientific">Irpex rosettiformis</name>
    <dbReference type="NCBI Taxonomy" id="378272"/>
    <lineage>
        <taxon>Eukaryota</taxon>
        <taxon>Fungi</taxon>
        <taxon>Dikarya</taxon>
        <taxon>Basidiomycota</taxon>
        <taxon>Agaricomycotina</taxon>
        <taxon>Agaricomycetes</taxon>
        <taxon>Polyporales</taxon>
        <taxon>Irpicaceae</taxon>
        <taxon>Irpex</taxon>
    </lineage>
</organism>
<dbReference type="Proteomes" id="UP001055072">
    <property type="component" value="Unassembled WGS sequence"/>
</dbReference>